<dbReference type="STRING" id="1484693.RS694_17820"/>
<accession>A0A1P8KDZ8</accession>
<evidence type="ECO:0008006" key="3">
    <source>
        <dbReference type="Google" id="ProtNLM"/>
    </source>
</evidence>
<dbReference type="Proteomes" id="UP000186110">
    <property type="component" value="Chromosome"/>
</dbReference>
<reference evidence="1 2" key="1">
    <citation type="submission" date="2017-01" db="EMBL/GenBank/DDBJ databases">
        <authorList>
            <person name="Mah S.A."/>
            <person name="Swanson W.J."/>
            <person name="Moy G.W."/>
            <person name="Vacquier V.D."/>
        </authorList>
    </citation>
    <scope>NUCLEOTIDE SEQUENCE [LARGE SCALE GENOMIC DNA]</scope>
    <source>
        <strain evidence="1 2">DSM 22694</strain>
    </source>
</reference>
<dbReference type="AlphaFoldDB" id="A0A1P8KDZ8"/>
<dbReference type="SUPFAM" id="SSF48452">
    <property type="entry name" value="TPR-like"/>
    <property type="match status" value="1"/>
</dbReference>
<proteinExistence type="predicted"/>
<name>A0A1P8KDZ8_9BURK</name>
<keyword evidence="2" id="KW-1185">Reference proteome</keyword>
<gene>
    <name evidence="1" type="ORF">RS694_17820</name>
</gene>
<dbReference type="eggNOG" id="COG0457">
    <property type="taxonomic scope" value="Bacteria"/>
</dbReference>
<dbReference type="RefSeq" id="WP_029705306.1">
    <property type="nucleotide sequence ID" value="NZ_CP019239.1"/>
</dbReference>
<dbReference type="EMBL" id="CP019239">
    <property type="protein sequence ID" value="APW44202.1"/>
    <property type="molecule type" value="Genomic_DNA"/>
</dbReference>
<sequence length="257" mass="27934">MATWTSFPHTRDYAFDATSVRKHWARLHAGDREPLPTNAKVLAAWALLHQGEFRKAFDAGMQLGPEGTTVANKAACMYANYLEPREKNKHELFLQAAERAAAQAAAEPDNANAHFLHAYALGRYSQGISVAKALTQGVGGKIKSSLENAIHLEPGHADAYITLGTFHAEVIDKVGALIGNMTYGARKDIALKLFEQGLALIPKSPIALIEYANGLVILEGDTRMDEATALYERAAKTKPLDAVERLDVEIAQAELAE</sequence>
<dbReference type="Gene3D" id="1.25.40.10">
    <property type="entry name" value="Tetratricopeptide repeat domain"/>
    <property type="match status" value="1"/>
</dbReference>
<evidence type="ECO:0000313" key="1">
    <source>
        <dbReference type="EMBL" id="APW44202.1"/>
    </source>
</evidence>
<evidence type="ECO:0000313" key="2">
    <source>
        <dbReference type="Proteomes" id="UP000186110"/>
    </source>
</evidence>
<dbReference type="KEGG" id="rsb:RS694_17820"/>
<dbReference type="InterPro" id="IPR011990">
    <property type="entry name" value="TPR-like_helical_dom_sf"/>
</dbReference>
<organism evidence="1 2">
    <name type="scientific">Rhodoferax saidenbachensis</name>
    <dbReference type="NCBI Taxonomy" id="1484693"/>
    <lineage>
        <taxon>Bacteria</taxon>
        <taxon>Pseudomonadati</taxon>
        <taxon>Pseudomonadota</taxon>
        <taxon>Betaproteobacteria</taxon>
        <taxon>Burkholderiales</taxon>
        <taxon>Comamonadaceae</taxon>
        <taxon>Rhodoferax</taxon>
    </lineage>
</organism>
<protein>
    <recommendedName>
        <fullName evidence="3">Tetratricopeptide repeat protein</fullName>
    </recommendedName>
</protein>